<organism evidence="6 7">
    <name type="scientific">Saccharothrix mutabilis subsp. mutabilis</name>
    <dbReference type="NCBI Taxonomy" id="66855"/>
    <lineage>
        <taxon>Bacteria</taxon>
        <taxon>Bacillati</taxon>
        <taxon>Actinomycetota</taxon>
        <taxon>Actinomycetes</taxon>
        <taxon>Pseudonocardiales</taxon>
        <taxon>Pseudonocardiaceae</taxon>
        <taxon>Saccharothrix</taxon>
    </lineage>
</organism>
<feature type="domain" description="Polyphosphate kinase-2-related" evidence="5">
    <location>
        <begin position="8"/>
        <end position="229"/>
    </location>
</feature>
<dbReference type="PANTHER" id="PTHR34383:SF1">
    <property type="entry name" value="ADP-POLYPHOSPHATE PHOSPHOTRANSFERASE"/>
    <property type="match status" value="1"/>
</dbReference>
<reference evidence="7" key="1">
    <citation type="journal article" date="2019" name="Int. J. Syst. Evol. Microbiol.">
        <title>The Global Catalogue of Microorganisms (GCM) 10K type strain sequencing project: providing services to taxonomists for standard genome sequencing and annotation.</title>
        <authorList>
            <consortium name="The Broad Institute Genomics Platform"/>
            <consortium name="The Broad Institute Genome Sequencing Center for Infectious Disease"/>
            <person name="Wu L."/>
            <person name="Ma J."/>
        </authorList>
    </citation>
    <scope>NUCLEOTIDE SEQUENCE [LARGE SCALE GENOMIC DNA]</scope>
    <source>
        <strain evidence="7">JCM 3380</strain>
    </source>
</reference>
<evidence type="ECO:0000256" key="3">
    <source>
        <dbReference type="ARBA" id="ARBA00022777"/>
    </source>
</evidence>
<dbReference type="PANTHER" id="PTHR34383">
    <property type="entry name" value="POLYPHOSPHATE:AMP PHOSPHOTRANSFERASE-RELATED"/>
    <property type="match status" value="1"/>
</dbReference>
<evidence type="ECO:0000313" key="7">
    <source>
        <dbReference type="Proteomes" id="UP001500416"/>
    </source>
</evidence>
<dbReference type="RefSeq" id="WP_343936764.1">
    <property type="nucleotide sequence ID" value="NZ_BAAABU010000015.1"/>
</dbReference>
<dbReference type="SUPFAM" id="SSF52540">
    <property type="entry name" value="P-loop containing nucleoside triphosphate hydrolases"/>
    <property type="match status" value="1"/>
</dbReference>
<name>A0ABP3DZG1_9PSEU</name>
<dbReference type="EC" id="2.7.4.-" evidence="4"/>
<dbReference type="InterPro" id="IPR022486">
    <property type="entry name" value="PPK2_PA0141"/>
</dbReference>
<dbReference type="Gene3D" id="3.40.50.300">
    <property type="entry name" value="P-loop containing nucleotide triphosphate hydrolases"/>
    <property type="match status" value="1"/>
</dbReference>
<keyword evidence="7" id="KW-1185">Reference proteome</keyword>
<dbReference type="Pfam" id="PF03976">
    <property type="entry name" value="PPK2"/>
    <property type="match status" value="1"/>
</dbReference>
<comment type="caution">
    <text evidence="6">The sequence shown here is derived from an EMBL/GenBank/DDBJ whole genome shotgun (WGS) entry which is preliminary data.</text>
</comment>
<dbReference type="InterPro" id="IPR016898">
    <property type="entry name" value="Polyphosphate_phosphotransfera"/>
</dbReference>
<evidence type="ECO:0000256" key="4">
    <source>
        <dbReference type="RuleBase" id="RU369062"/>
    </source>
</evidence>
<dbReference type="InterPro" id="IPR022488">
    <property type="entry name" value="PPK2-related"/>
</dbReference>
<dbReference type="PIRSF" id="PIRSF028756">
    <property type="entry name" value="PPK2_prd"/>
    <property type="match status" value="1"/>
</dbReference>
<evidence type="ECO:0000259" key="5">
    <source>
        <dbReference type="Pfam" id="PF03976"/>
    </source>
</evidence>
<comment type="function">
    <text evidence="4">Uses inorganic polyphosphate (polyP) as a donor to convert GDP to GTP or ADP to ATP.</text>
</comment>
<accession>A0ABP3DZG1</accession>
<dbReference type="Proteomes" id="UP001500416">
    <property type="component" value="Unassembled WGS sequence"/>
</dbReference>
<keyword evidence="3 4" id="KW-0418">Kinase</keyword>
<comment type="subunit">
    <text evidence="4">Homotetramer.</text>
</comment>
<comment type="similarity">
    <text evidence="1 4">Belongs to the polyphosphate kinase 2 (PPK2) family. Class I subfamily.</text>
</comment>
<proteinExistence type="inferred from homology"/>
<gene>
    <name evidence="6" type="primary">ppk2</name>
    <name evidence="6" type="ORF">GCM10010492_54560</name>
</gene>
<dbReference type="InterPro" id="IPR027417">
    <property type="entry name" value="P-loop_NTPase"/>
</dbReference>
<dbReference type="EMBL" id="BAAABU010000015">
    <property type="protein sequence ID" value="GAA0247894.1"/>
    <property type="molecule type" value="Genomic_DNA"/>
</dbReference>
<keyword evidence="2 4" id="KW-0808">Transferase</keyword>
<evidence type="ECO:0000313" key="6">
    <source>
        <dbReference type="EMBL" id="GAA0247894.1"/>
    </source>
</evidence>
<dbReference type="GO" id="GO:0016301">
    <property type="term" value="F:kinase activity"/>
    <property type="evidence" value="ECO:0007669"/>
    <property type="project" value="UniProtKB-KW"/>
</dbReference>
<evidence type="ECO:0000256" key="2">
    <source>
        <dbReference type="ARBA" id="ARBA00022679"/>
    </source>
</evidence>
<sequence length="265" mass="31286">MSADRLRRPVYEAELLRLQTELVKLQEWVRAERARLVVVFEGRDAAGKGSTIKRITEYLNPRVARIVALPKPTDRERTQWYFQRYVAHLPAAGEIVLLDRSWYNRAGVERVMGFCTPEEHRRFLQQCPVFERMLVDDGILLRKYWFSVSDAEQERRFHRRLDDPLRRWKLSPVDVDSLSRWEDFSRAKDEMFVHTDTAECPWHVVDSDDKRRARINMIAHLLGSLPYHEVPPTIPELPPRPASTGYRRTDRALLRYVPDHAASLR</sequence>
<protein>
    <recommendedName>
        <fullName evidence="4">ADP/GDP-polyphosphate phosphotransferase</fullName>
        <ecNumber evidence="4">2.7.4.-</ecNumber>
    </recommendedName>
    <alternativeName>
        <fullName evidence="4">Polyphosphate kinase PPK2</fullName>
    </alternativeName>
</protein>
<dbReference type="NCBIfam" id="TIGR03707">
    <property type="entry name" value="PPK2_P_aer"/>
    <property type="match status" value="1"/>
</dbReference>
<evidence type="ECO:0000256" key="1">
    <source>
        <dbReference type="ARBA" id="ARBA00009924"/>
    </source>
</evidence>